<sequence length="172" mass="17546">MSSERTLRPKAGSGSRSGGGAVRRPPVLRGQWPAVGVVAVGGALGASARYGAGLWWPTGGADQFPWTTLLVNVVGCAVIGVFLVAVTEGRPVHPLVRPFFGTGVLGGFTTFSTYAVDIHRLFDEGRPGAAVGYLGLTLLAALGAVGAAAGLTRWLIRRPARGRSGPDGGGAR</sequence>
<keyword evidence="3 10" id="KW-0812">Transmembrane</keyword>
<evidence type="ECO:0000256" key="9">
    <source>
        <dbReference type="ARBA" id="ARBA00049940"/>
    </source>
</evidence>
<evidence type="ECO:0000256" key="11">
    <source>
        <dbReference type="SAM" id="MobiDB-lite"/>
    </source>
</evidence>
<keyword evidence="10" id="KW-0406">Ion transport</keyword>
<feature type="transmembrane region" description="Helical" evidence="10">
    <location>
        <begin position="64"/>
        <end position="86"/>
    </location>
</feature>
<dbReference type="InterPro" id="IPR003691">
    <property type="entry name" value="FluC"/>
</dbReference>
<comment type="activity regulation">
    <text evidence="10">Na(+) is not transported, but it plays an essential structural role and its presence is essential for fluoride channel function.</text>
</comment>
<protein>
    <recommendedName>
        <fullName evidence="10">Fluoride-specific ion channel FluC</fullName>
    </recommendedName>
</protein>
<dbReference type="PANTHER" id="PTHR28259">
    <property type="entry name" value="FLUORIDE EXPORT PROTEIN 1-RELATED"/>
    <property type="match status" value="1"/>
</dbReference>
<evidence type="ECO:0000256" key="6">
    <source>
        <dbReference type="ARBA" id="ARBA00023303"/>
    </source>
</evidence>
<proteinExistence type="inferred from homology"/>
<dbReference type="NCBIfam" id="TIGR00494">
    <property type="entry name" value="crcB"/>
    <property type="match status" value="1"/>
</dbReference>
<feature type="region of interest" description="Disordered" evidence="11">
    <location>
        <begin position="1"/>
        <end position="26"/>
    </location>
</feature>
<keyword evidence="5 10" id="KW-0472">Membrane</keyword>
<comment type="similarity">
    <text evidence="7 10">Belongs to the fluoride channel Fluc/FEX (TC 1.A.43) family.</text>
</comment>
<name>A0ABZ1W9Y8_9ACTN</name>
<feature type="transmembrane region" description="Helical" evidence="10">
    <location>
        <begin position="136"/>
        <end position="156"/>
    </location>
</feature>
<comment type="function">
    <text evidence="9 10">Fluoride-specific ion channel. Important for reducing fluoride concentration in the cell, thus reducing its toxicity.</text>
</comment>
<feature type="binding site" evidence="10">
    <location>
        <position position="106"/>
    </location>
    <ligand>
        <name>Na(+)</name>
        <dbReference type="ChEBI" id="CHEBI:29101"/>
        <note>structural</note>
    </ligand>
</feature>
<evidence type="ECO:0000256" key="3">
    <source>
        <dbReference type="ARBA" id="ARBA00022692"/>
    </source>
</evidence>
<keyword evidence="10" id="KW-0479">Metal-binding</keyword>
<evidence type="ECO:0000313" key="12">
    <source>
        <dbReference type="EMBL" id="WUS57525.1"/>
    </source>
</evidence>
<evidence type="ECO:0000256" key="10">
    <source>
        <dbReference type="HAMAP-Rule" id="MF_00454"/>
    </source>
</evidence>
<dbReference type="HAMAP" id="MF_00454">
    <property type="entry name" value="FluC"/>
    <property type="match status" value="1"/>
</dbReference>
<keyword evidence="13" id="KW-1185">Reference proteome</keyword>
<comment type="catalytic activity">
    <reaction evidence="8">
        <text>fluoride(in) = fluoride(out)</text>
        <dbReference type="Rhea" id="RHEA:76159"/>
        <dbReference type="ChEBI" id="CHEBI:17051"/>
    </reaction>
    <physiologicalReaction direction="left-to-right" evidence="8">
        <dbReference type="Rhea" id="RHEA:76160"/>
    </physiologicalReaction>
</comment>
<feature type="binding site" evidence="10">
    <location>
        <position position="109"/>
    </location>
    <ligand>
        <name>Na(+)</name>
        <dbReference type="ChEBI" id="CHEBI:29101"/>
        <note>structural</note>
    </ligand>
</feature>
<evidence type="ECO:0000256" key="1">
    <source>
        <dbReference type="ARBA" id="ARBA00004651"/>
    </source>
</evidence>
<feature type="transmembrane region" description="Helical" evidence="10">
    <location>
        <begin position="98"/>
        <end position="116"/>
    </location>
</feature>
<feature type="transmembrane region" description="Helical" evidence="10">
    <location>
        <begin position="32"/>
        <end position="52"/>
    </location>
</feature>
<dbReference type="Proteomes" id="UP001432014">
    <property type="component" value="Chromosome"/>
</dbReference>
<gene>
    <name evidence="10 12" type="primary">crcB</name>
    <name evidence="10" type="synonym">fluC</name>
    <name evidence="12" type="ORF">OG469_19620</name>
</gene>
<dbReference type="EMBL" id="CP108482">
    <property type="protein sequence ID" value="WUS57525.1"/>
    <property type="molecule type" value="Genomic_DNA"/>
</dbReference>
<evidence type="ECO:0000256" key="5">
    <source>
        <dbReference type="ARBA" id="ARBA00023136"/>
    </source>
</evidence>
<reference evidence="12 13" key="1">
    <citation type="submission" date="2022-10" db="EMBL/GenBank/DDBJ databases">
        <title>The complete genomes of actinobacterial strains from the NBC collection.</title>
        <authorList>
            <person name="Joergensen T.S."/>
            <person name="Alvarez Arevalo M."/>
            <person name="Sterndorff E.B."/>
            <person name="Faurdal D."/>
            <person name="Vuksanovic O."/>
            <person name="Mourched A.-S."/>
            <person name="Charusanti P."/>
            <person name="Shaw S."/>
            <person name="Blin K."/>
            <person name="Weber T."/>
        </authorList>
    </citation>
    <scope>NUCLEOTIDE SEQUENCE [LARGE SCALE GENOMIC DNA]</scope>
    <source>
        <strain evidence="12 13">NBC_01247</strain>
    </source>
</reference>
<evidence type="ECO:0000256" key="7">
    <source>
        <dbReference type="ARBA" id="ARBA00035120"/>
    </source>
</evidence>
<organism evidence="12 13">
    <name type="scientific">Kitasatospora herbaricolor</name>
    <dbReference type="NCBI Taxonomy" id="68217"/>
    <lineage>
        <taxon>Bacteria</taxon>
        <taxon>Bacillati</taxon>
        <taxon>Actinomycetota</taxon>
        <taxon>Actinomycetes</taxon>
        <taxon>Kitasatosporales</taxon>
        <taxon>Streptomycetaceae</taxon>
        <taxon>Kitasatospora</taxon>
    </lineage>
</organism>
<evidence type="ECO:0000256" key="2">
    <source>
        <dbReference type="ARBA" id="ARBA00022475"/>
    </source>
</evidence>
<evidence type="ECO:0000256" key="8">
    <source>
        <dbReference type="ARBA" id="ARBA00035585"/>
    </source>
</evidence>
<dbReference type="PANTHER" id="PTHR28259:SF1">
    <property type="entry name" value="FLUORIDE EXPORT PROTEIN 1-RELATED"/>
    <property type="match status" value="1"/>
</dbReference>
<keyword evidence="2 10" id="KW-1003">Cell membrane</keyword>
<dbReference type="Pfam" id="PF02537">
    <property type="entry name" value="CRCB"/>
    <property type="match status" value="1"/>
</dbReference>
<evidence type="ECO:0000256" key="4">
    <source>
        <dbReference type="ARBA" id="ARBA00022989"/>
    </source>
</evidence>
<keyword evidence="4 10" id="KW-1133">Transmembrane helix</keyword>
<keyword evidence="10" id="KW-0915">Sodium</keyword>
<dbReference type="RefSeq" id="WP_329496900.1">
    <property type="nucleotide sequence ID" value="NZ_CP108460.1"/>
</dbReference>
<keyword evidence="6 10" id="KW-0407">Ion channel</keyword>
<evidence type="ECO:0000313" key="13">
    <source>
        <dbReference type="Proteomes" id="UP001432014"/>
    </source>
</evidence>
<keyword evidence="10" id="KW-0813">Transport</keyword>
<comment type="subcellular location">
    <subcellularLocation>
        <location evidence="1 10">Cell membrane</location>
        <topology evidence="1 10">Multi-pass membrane protein</topology>
    </subcellularLocation>
</comment>
<accession>A0ABZ1W9Y8</accession>